<name>A0A6M6JT10_9PSEU</name>
<feature type="transmembrane region" description="Helical" evidence="1">
    <location>
        <begin position="69"/>
        <end position="88"/>
    </location>
</feature>
<organism evidence="2 3">
    <name type="scientific">Pseudonocardia broussonetiae</name>
    <dbReference type="NCBI Taxonomy" id="2736640"/>
    <lineage>
        <taxon>Bacteria</taxon>
        <taxon>Bacillati</taxon>
        <taxon>Actinomycetota</taxon>
        <taxon>Actinomycetes</taxon>
        <taxon>Pseudonocardiales</taxon>
        <taxon>Pseudonocardiaceae</taxon>
        <taxon>Pseudonocardia</taxon>
    </lineage>
</organism>
<keyword evidence="1" id="KW-1133">Transmembrane helix</keyword>
<gene>
    <name evidence="2" type="ORF">HOP40_34060</name>
</gene>
<feature type="transmembrane region" description="Helical" evidence="1">
    <location>
        <begin position="144"/>
        <end position="164"/>
    </location>
</feature>
<evidence type="ECO:0000256" key="1">
    <source>
        <dbReference type="SAM" id="Phobius"/>
    </source>
</evidence>
<dbReference type="Proteomes" id="UP000505377">
    <property type="component" value="Chromosome"/>
</dbReference>
<reference evidence="2 3" key="1">
    <citation type="submission" date="2020-05" db="EMBL/GenBank/DDBJ databases">
        <authorList>
            <person name="Mo P."/>
        </authorList>
    </citation>
    <scope>NUCLEOTIDE SEQUENCE [LARGE SCALE GENOMIC DNA]</scope>
    <source>
        <strain evidence="2 3">Gen01</strain>
    </source>
</reference>
<accession>A0A6M6JT10</accession>
<dbReference type="RefSeq" id="WP_172167351.1">
    <property type="nucleotide sequence ID" value="NZ_CP053564.1"/>
</dbReference>
<evidence type="ECO:0000313" key="2">
    <source>
        <dbReference type="EMBL" id="QJY50167.1"/>
    </source>
</evidence>
<keyword evidence="1" id="KW-0472">Membrane</keyword>
<evidence type="ECO:0000313" key="3">
    <source>
        <dbReference type="Proteomes" id="UP000505377"/>
    </source>
</evidence>
<protein>
    <submittedName>
        <fullName evidence="2">Uncharacterized protein</fullName>
    </submittedName>
</protein>
<dbReference type="KEGG" id="pbro:HOP40_34060"/>
<sequence>MARTVTLSAAAVLALGGGAGWLVGSSALDAGTGTVVLAAGIAVTVWLVVMGSREAAARPMEHWRSRRLLRLAVIGLVVIVAGSAGLGFTPYGELAVPLGFGVVGALLLPASSLLGDRTYLVLGALLMLLAALGAFLALNSVGQLYPRGLVGLGAGVLLWAASAYRSGLVVQLSGARYR</sequence>
<dbReference type="AlphaFoldDB" id="A0A6M6JT10"/>
<keyword evidence="3" id="KW-1185">Reference proteome</keyword>
<feature type="transmembrane region" description="Helical" evidence="1">
    <location>
        <begin position="30"/>
        <end position="49"/>
    </location>
</feature>
<feature type="transmembrane region" description="Helical" evidence="1">
    <location>
        <begin position="94"/>
        <end position="114"/>
    </location>
</feature>
<keyword evidence="1" id="KW-0812">Transmembrane</keyword>
<proteinExistence type="predicted"/>
<dbReference type="EMBL" id="CP053564">
    <property type="protein sequence ID" value="QJY50167.1"/>
    <property type="molecule type" value="Genomic_DNA"/>
</dbReference>
<feature type="transmembrane region" description="Helical" evidence="1">
    <location>
        <begin position="119"/>
        <end position="138"/>
    </location>
</feature>